<accession>A0AAN6GVQ7</accession>
<organism evidence="6 7">
    <name type="scientific">Tilletia horrida</name>
    <dbReference type="NCBI Taxonomy" id="155126"/>
    <lineage>
        <taxon>Eukaryota</taxon>
        <taxon>Fungi</taxon>
        <taxon>Dikarya</taxon>
        <taxon>Basidiomycota</taxon>
        <taxon>Ustilaginomycotina</taxon>
        <taxon>Exobasidiomycetes</taxon>
        <taxon>Tilletiales</taxon>
        <taxon>Tilletiaceae</taxon>
        <taxon>Tilletia</taxon>
    </lineage>
</organism>
<evidence type="ECO:0000313" key="6">
    <source>
        <dbReference type="EMBL" id="KAK0556399.1"/>
    </source>
</evidence>
<dbReference type="GO" id="GO:0005768">
    <property type="term" value="C:endosome"/>
    <property type="evidence" value="ECO:0007669"/>
    <property type="project" value="TreeGrafter"/>
</dbReference>
<dbReference type="PANTHER" id="PTHR15157">
    <property type="entry name" value="UV RADIATION RESISTANCE-ASSOCIATED GENE PROTEIN"/>
    <property type="match status" value="1"/>
</dbReference>
<feature type="coiled-coil region" evidence="4">
    <location>
        <begin position="42"/>
        <end position="80"/>
    </location>
</feature>
<dbReference type="GO" id="GO:0035493">
    <property type="term" value="P:SNARE complex assembly"/>
    <property type="evidence" value="ECO:0007669"/>
    <property type="project" value="TreeGrafter"/>
</dbReference>
<evidence type="ECO:0000256" key="4">
    <source>
        <dbReference type="SAM" id="Coils"/>
    </source>
</evidence>
<feature type="compositionally biased region" description="Low complexity" evidence="5">
    <location>
        <begin position="356"/>
        <end position="398"/>
    </location>
</feature>
<reference evidence="6" key="1">
    <citation type="journal article" date="2023" name="PhytoFront">
        <title>Draft Genome Resources of Seven Strains of Tilletia horrida, Causal Agent of Kernel Smut of Rice.</title>
        <authorList>
            <person name="Khanal S."/>
            <person name="Antony Babu S."/>
            <person name="Zhou X.G."/>
        </authorList>
    </citation>
    <scope>NUCLEOTIDE SEQUENCE</scope>
    <source>
        <strain evidence="6">TX6</strain>
    </source>
</reference>
<gene>
    <name evidence="6" type="ORF">OC846_001224</name>
</gene>
<keyword evidence="3 4" id="KW-0175">Coiled coil</keyword>
<feature type="compositionally biased region" description="Low complexity" evidence="5">
    <location>
        <begin position="451"/>
        <end position="466"/>
    </location>
</feature>
<sequence>METEEARLGIGSSTGVTRSGGAGGVQLPWQTSLERSQARFRVHSIKQELADAQHECELARTQLSQRRAQLQQRRERLAKARALEAQDQALASRLTTANTQLQHRLTTKTQLQLHRQRVHLLRALEEIYPIDLFPDDGSSNNFLFSISQIPLPSSELILSPSEKHDQETTAAALGLVAQLVSLLSAYLDTPIHYPLATAGSRSVVQDPISLMNGPRAFPLYSKSVEAYRFEYAIFLLNKDIEQLVNEHHVPLIDLRQTLPNLKNLMNTIISASSPKAYTSQSARRHISAKQIALLQSTSSSSANTSFVSNRHPSIATTAGGTSPITSSPPQSVTLNNHHLNHNHHHHHLGRGHPPFSSASSSSSTSEQQQQQLQIQQRLQSNASVSLSIASAESSTNSSEITLPGSGNNGLPQRRQQQQLGSSNANNRRSISSASAASTWAASLLGWKTFSPTSTAPSPTASSTPAAVIDKAGDKNGHAAVGNGSTAELGHTAGANGDAVERDDEAHQAEPPTVRRLGAGGSKK</sequence>
<keyword evidence="7" id="KW-1185">Reference proteome</keyword>
<dbReference type="EMBL" id="JAPDMZ010000016">
    <property type="protein sequence ID" value="KAK0556399.1"/>
    <property type="molecule type" value="Genomic_DNA"/>
</dbReference>
<feature type="region of interest" description="Disordered" evidence="5">
    <location>
        <begin position="302"/>
        <end position="430"/>
    </location>
</feature>
<dbReference type="Proteomes" id="UP001176517">
    <property type="component" value="Unassembled WGS sequence"/>
</dbReference>
<proteinExistence type="inferred from homology"/>
<feature type="compositionally biased region" description="Low complexity" evidence="5">
    <location>
        <begin position="412"/>
        <end position="430"/>
    </location>
</feature>
<feature type="region of interest" description="Disordered" evidence="5">
    <location>
        <begin position="451"/>
        <end position="523"/>
    </location>
</feature>
<dbReference type="Pfam" id="PF10186">
    <property type="entry name" value="ATG14"/>
    <property type="match status" value="1"/>
</dbReference>
<evidence type="ECO:0000256" key="5">
    <source>
        <dbReference type="SAM" id="MobiDB-lite"/>
    </source>
</evidence>
<feature type="compositionally biased region" description="Basic residues" evidence="5">
    <location>
        <begin position="338"/>
        <end position="350"/>
    </location>
</feature>
<protein>
    <recommendedName>
        <fullName evidence="2">Autophagy-related protein 14</fullName>
    </recommendedName>
</protein>
<dbReference type="AlphaFoldDB" id="A0AAN6GVQ7"/>
<dbReference type="InterPro" id="IPR018791">
    <property type="entry name" value="UV_resistance/autophagy_Atg14"/>
</dbReference>
<evidence type="ECO:0000256" key="1">
    <source>
        <dbReference type="ARBA" id="ARBA00009574"/>
    </source>
</evidence>
<feature type="region of interest" description="Disordered" evidence="5">
    <location>
        <begin position="1"/>
        <end position="25"/>
    </location>
</feature>
<dbReference type="GO" id="GO:0000323">
    <property type="term" value="C:lytic vacuole"/>
    <property type="evidence" value="ECO:0007669"/>
    <property type="project" value="TreeGrafter"/>
</dbReference>
<evidence type="ECO:0000313" key="7">
    <source>
        <dbReference type="Proteomes" id="UP001176517"/>
    </source>
</evidence>
<comment type="caution">
    <text evidence="6">The sequence shown here is derived from an EMBL/GenBank/DDBJ whole genome shotgun (WGS) entry which is preliminary data.</text>
</comment>
<comment type="similarity">
    <text evidence="1">Belongs to the ATG14 family.</text>
</comment>
<dbReference type="GO" id="GO:0032991">
    <property type="term" value="C:protein-containing complex"/>
    <property type="evidence" value="ECO:0007669"/>
    <property type="project" value="UniProtKB-ARBA"/>
</dbReference>
<dbReference type="PANTHER" id="PTHR15157:SF5">
    <property type="entry name" value="UV RADIATION RESISTANCE-ASSOCIATED GENE PROTEIN"/>
    <property type="match status" value="1"/>
</dbReference>
<evidence type="ECO:0000256" key="3">
    <source>
        <dbReference type="ARBA" id="ARBA00023054"/>
    </source>
</evidence>
<evidence type="ECO:0000256" key="2">
    <source>
        <dbReference type="ARBA" id="ARBA00013807"/>
    </source>
</evidence>
<dbReference type="GO" id="GO:0000149">
    <property type="term" value="F:SNARE binding"/>
    <property type="evidence" value="ECO:0007669"/>
    <property type="project" value="TreeGrafter"/>
</dbReference>
<feature type="compositionally biased region" description="Polar residues" evidence="5">
    <location>
        <begin position="310"/>
        <end position="333"/>
    </location>
</feature>
<name>A0AAN6GVQ7_9BASI</name>